<dbReference type="Proteomes" id="UP001219518">
    <property type="component" value="Unassembled WGS sequence"/>
</dbReference>
<reference evidence="1" key="2">
    <citation type="journal article" date="2023" name="BMC Genomics">
        <title>Pest status, molecular evolution, and epigenetic factors derived from the genome assembly of Frankliniella fusca, a thysanopteran phytovirus vector.</title>
        <authorList>
            <person name="Catto M.A."/>
            <person name="Labadie P.E."/>
            <person name="Jacobson A.L."/>
            <person name="Kennedy G.G."/>
            <person name="Srinivasan R."/>
            <person name="Hunt B.G."/>
        </authorList>
    </citation>
    <scope>NUCLEOTIDE SEQUENCE</scope>
    <source>
        <strain evidence="1">PL_HMW_Pooled</strain>
    </source>
</reference>
<proteinExistence type="predicted"/>
<organism evidence="1 2">
    <name type="scientific">Frankliniella fusca</name>
    <dbReference type="NCBI Taxonomy" id="407009"/>
    <lineage>
        <taxon>Eukaryota</taxon>
        <taxon>Metazoa</taxon>
        <taxon>Ecdysozoa</taxon>
        <taxon>Arthropoda</taxon>
        <taxon>Hexapoda</taxon>
        <taxon>Insecta</taxon>
        <taxon>Pterygota</taxon>
        <taxon>Neoptera</taxon>
        <taxon>Paraneoptera</taxon>
        <taxon>Thysanoptera</taxon>
        <taxon>Terebrantia</taxon>
        <taxon>Thripoidea</taxon>
        <taxon>Thripidae</taxon>
        <taxon>Frankliniella</taxon>
    </lineage>
</organism>
<sequence length="8" mass="978">MCLSFHLQ</sequence>
<dbReference type="EMBL" id="JAHWGI010001367">
    <property type="protein sequence ID" value="KAK3928985.1"/>
    <property type="molecule type" value="Genomic_DNA"/>
</dbReference>
<name>A0AAE1LRF4_9NEOP</name>
<reference evidence="1" key="1">
    <citation type="submission" date="2021-07" db="EMBL/GenBank/DDBJ databases">
        <authorList>
            <person name="Catto M.A."/>
            <person name="Jacobson A."/>
            <person name="Kennedy G."/>
            <person name="Labadie P."/>
            <person name="Hunt B.G."/>
            <person name="Srinivasan R."/>
        </authorList>
    </citation>
    <scope>NUCLEOTIDE SEQUENCE</scope>
    <source>
        <strain evidence="1">PL_HMW_Pooled</strain>
        <tissue evidence="1">Head</tissue>
    </source>
</reference>
<gene>
    <name evidence="1" type="ORF">KUF71_017269</name>
</gene>
<comment type="caution">
    <text evidence="1">The sequence shown here is derived from an EMBL/GenBank/DDBJ whole genome shotgun (WGS) entry which is preliminary data.</text>
</comment>
<evidence type="ECO:0000313" key="2">
    <source>
        <dbReference type="Proteomes" id="UP001219518"/>
    </source>
</evidence>
<evidence type="ECO:0000313" key="1">
    <source>
        <dbReference type="EMBL" id="KAK3928985.1"/>
    </source>
</evidence>
<protein>
    <submittedName>
        <fullName evidence="1">Uncharacterized protein</fullName>
    </submittedName>
</protein>
<keyword evidence="2" id="KW-1185">Reference proteome</keyword>
<accession>A0AAE1LRF4</accession>